<organism evidence="1 2">
    <name type="scientific">Mauremys mutica</name>
    <name type="common">yellowpond turtle</name>
    <dbReference type="NCBI Taxonomy" id="74926"/>
    <lineage>
        <taxon>Eukaryota</taxon>
        <taxon>Metazoa</taxon>
        <taxon>Chordata</taxon>
        <taxon>Craniata</taxon>
        <taxon>Vertebrata</taxon>
        <taxon>Euteleostomi</taxon>
        <taxon>Archelosauria</taxon>
        <taxon>Testudinata</taxon>
        <taxon>Testudines</taxon>
        <taxon>Cryptodira</taxon>
        <taxon>Durocryptodira</taxon>
        <taxon>Testudinoidea</taxon>
        <taxon>Geoemydidae</taxon>
        <taxon>Geoemydinae</taxon>
        <taxon>Mauremys</taxon>
    </lineage>
</organism>
<proteinExistence type="predicted"/>
<dbReference type="Proteomes" id="UP000827986">
    <property type="component" value="Unassembled WGS sequence"/>
</dbReference>
<reference evidence="1" key="1">
    <citation type="submission" date="2021-09" db="EMBL/GenBank/DDBJ databases">
        <title>The genome of Mauremys mutica provides insights into the evolution of semi-aquatic lifestyle.</title>
        <authorList>
            <person name="Gong S."/>
            <person name="Gao Y."/>
        </authorList>
    </citation>
    <scope>NUCLEOTIDE SEQUENCE</scope>
    <source>
        <strain evidence="1">MM-2020</strain>
        <tissue evidence="1">Muscle</tissue>
    </source>
</reference>
<sequence length="137" mass="15468">MLEKGSFRPTSRPVSSVQSYLIADITSALQSKTKYSTLAILFSVFIFSNVPRTFPEQAKDTDTSKGDNMTFLAGPSEPIFPACWAKHIFWREEGLAVHSIKSRCFFLALHVITFKKQNQVSTSRQLISSCIYSESKY</sequence>
<protein>
    <submittedName>
        <fullName evidence="1">Uncharacterized protein</fullName>
    </submittedName>
</protein>
<dbReference type="AlphaFoldDB" id="A0A9D4ASR4"/>
<name>A0A9D4ASR4_9SAUR</name>
<comment type="caution">
    <text evidence="1">The sequence shown here is derived from an EMBL/GenBank/DDBJ whole genome shotgun (WGS) entry which is preliminary data.</text>
</comment>
<keyword evidence="2" id="KW-1185">Reference proteome</keyword>
<gene>
    <name evidence="1" type="ORF">KIL84_016242</name>
</gene>
<dbReference type="EMBL" id="JAHDVG010000487">
    <property type="protein sequence ID" value="KAH1167070.1"/>
    <property type="molecule type" value="Genomic_DNA"/>
</dbReference>
<evidence type="ECO:0000313" key="2">
    <source>
        <dbReference type="Proteomes" id="UP000827986"/>
    </source>
</evidence>
<evidence type="ECO:0000313" key="1">
    <source>
        <dbReference type="EMBL" id="KAH1167070.1"/>
    </source>
</evidence>
<accession>A0A9D4ASR4</accession>